<proteinExistence type="predicted"/>
<evidence type="ECO:0000256" key="1">
    <source>
        <dbReference type="SAM" id="MobiDB-lite"/>
    </source>
</evidence>
<dbReference type="RefSeq" id="WP_345479559.1">
    <property type="nucleotide sequence ID" value="NZ_BAABLP010000001.1"/>
</dbReference>
<evidence type="ECO:0000313" key="3">
    <source>
        <dbReference type="Proteomes" id="UP001500121"/>
    </source>
</evidence>
<sequence>MSSTTPFDVAAYVRAPLGPMRETLTGLGAALPADLAEALRYVQRRAQGTGSWLSHVLVTATHKDARITAFLSTWAYEHHWIGDALSALAGAGPVPAFRRGVAARVRDRFGPLREAIVANLHGRALTGVQMAERLVDGWIVDAMLERAQQIAPAAVAGDLARIREGIARQGRFFAESATEALASSRAARVLARRRLATRTWPIGADREPAAATAAALATLFGSDASWAAAIDQRIDALPGLAGLHLVRRSARKPGRRPVRIPLRGTLSRRAASAPHGKDEAR</sequence>
<feature type="region of interest" description="Disordered" evidence="1">
    <location>
        <begin position="252"/>
        <end position="281"/>
    </location>
</feature>
<organism evidence="2 3">
    <name type="scientific">Amnibacterium soli</name>
    <dbReference type="NCBI Taxonomy" id="1282736"/>
    <lineage>
        <taxon>Bacteria</taxon>
        <taxon>Bacillati</taxon>
        <taxon>Actinomycetota</taxon>
        <taxon>Actinomycetes</taxon>
        <taxon>Micrococcales</taxon>
        <taxon>Microbacteriaceae</taxon>
        <taxon>Amnibacterium</taxon>
    </lineage>
</organism>
<dbReference type="EMBL" id="BAABLP010000001">
    <property type="protein sequence ID" value="GAA4738875.1"/>
    <property type="molecule type" value="Genomic_DNA"/>
</dbReference>
<accession>A0ABP8YYS1</accession>
<dbReference type="Proteomes" id="UP001500121">
    <property type="component" value="Unassembled WGS sequence"/>
</dbReference>
<name>A0ABP8YYS1_9MICO</name>
<comment type="caution">
    <text evidence="2">The sequence shown here is derived from an EMBL/GenBank/DDBJ whole genome shotgun (WGS) entry which is preliminary data.</text>
</comment>
<gene>
    <name evidence="2" type="ORF">GCM10025783_07010</name>
</gene>
<evidence type="ECO:0000313" key="2">
    <source>
        <dbReference type="EMBL" id="GAA4738875.1"/>
    </source>
</evidence>
<protein>
    <recommendedName>
        <fullName evidence="4">DUF222 domain-containing protein</fullName>
    </recommendedName>
</protein>
<keyword evidence="3" id="KW-1185">Reference proteome</keyword>
<reference evidence="3" key="1">
    <citation type="journal article" date="2019" name="Int. J. Syst. Evol. Microbiol.">
        <title>The Global Catalogue of Microorganisms (GCM) 10K type strain sequencing project: providing services to taxonomists for standard genome sequencing and annotation.</title>
        <authorList>
            <consortium name="The Broad Institute Genomics Platform"/>
            <consortium name="The Broad Institute Genome Sequencing Center for Infectious Disease"/>
            <person name="Wu L."/>
            <person name="Ma J."/>
        </authorList>
    </citation>
    <scope>NUCLEOTIDE SEQUENCE [LARGE SCALE GENOMIC DNA]</scope>
    <source>
        <strain evidence="3">JCM 19015</strain>
    </source>
</reference>
<evidence type="ECO:0008006" key="4">
    <source>
        <dbReference type="Google" id="ProtNLM"/>
    </source>
</evidence>